<comment type="cofactor">
    <cofactor evidence="1">
        <name>K(+)</name>
        <dbReference type="ChEBI" id="CHEBI:29103"/>
    </cofactor>
</comment>
<dbReference type="InterPro" id="IPR020617">
    <property type="entry name" value="Thiolase_C"/>
</dbReference>
<evidence type="ECO:0000256" key="6">
    <source>
        <dbReference type="ARBA" id="ARBA00047605"/>
    </source>
</evidence>
<dbReference type="CDD" id="cd00751">
    <property type="entry name" value="thiolase"/>
    <property type="match status" value="1"/>
</dbReference>
<dbReference type="STRING" id="1284197.S8BWS9"/>
<dbReference type="GO" id="GO:0010124">
    <property type="term" value="P:phenylacetate catabolic process"/>
    <property type="evidence" value="ECO:0007669"/>
    <property type="project" value="TreeGrafter"/>
</dbReference>
<evidence type="ECO:0000256" key="2">
    <source>
        <dbReference type="ARBA" id="ARBA00004872"/>
    </source>
</evidence>
<feature type="domain" description="Thiolase N-terminal" evidence="9">
    <location>
        <begin position="18"/>
        <end position="291"/>
    </location>
</feature>
<dbReference type="GO" id="GO:0003988">
    <property type="term" value="F:acetyl-CoA C-acyltransferase activity"/>
    <property type="evidence" value="ECO:0007669"/>
    <property type="project" value="UniProtKB-EC"/>
</dbReference>
<accession>S8BWS9</accession>
<evidence type="ECO:0000256" key="1">
    <source>
        <dbReference type="ARBA" id="ARBA00001958"/>
    </source>
</evidence>
<dbReference type="OMA" id="AVNRHCA"/>
<feature type="active site" description="Proton acceptor" evidence="7">
    <location>
        <position position="408"/>
    </location>
</feature>
<dbReference type="OrthoDB" id="5404651at2759"/>
<evidence type="ECO:0000256" key="5">
    <source>
        <dbReference type="ARBA" id="ARBA00023315"/>
    </source>
</evidence>
<dbReference type="PANTHER" id="PTHR43853:SF9">
    <property type="entry name" value="ACETYL-COA C-ACETYLTRANSFERASE"/>
    <property type="match status" value="1"/>
</dbReference>
<dbReference type="InterPro" id="IPR020616">
    <property type="entry name" value="Thiolase_N"/>
</dbReference>
<dbReference type="PROSITE" id="PS00737">
    <property type="entry name" value="THIOLASE_2"/>
    <property type="match status" value="1"/>
</dbReference>
<dbReference type="Proteomes" id="UP000015100">
    <property type="component" value="Unassembled WGS sequence"/>
</dbReference>
<dbReference type="InterPro" id="IPR020613">
    <property type="entry name" value="Thiolase_CS"/>
</dbReference>
<protein>
    <submittedName>
        <fullName evidence="11">Uncharacterized protein</fullName>
    </submittedName>
</protein>
<keyword evidence="5 8" id="KW-0012">Acyltransferase</keyword>
<dbReference type="NCBIfam" id="TIGR01930">
    <property type="entry name" value="AcCoA-C-Actrans"/>
    <property type="match status" value="1"/>
</dbReference>
<dbReference type="Pfam" id="PF00108">
    <property type="entry name" value="Thiolase_N"/>
    <property type="match status" value="1"/>
</dbReference>
<dbReference type="Gene3D" id="3.40.47.10">
    <property type="match status" value="2"/>
</dbReference>
<dbReference type="Pfam" id="PF02803">
    <property type="entry name" value="Thiolase_C"/>
    <property type="match status" value="1"/>
</dbReference>
<dbReference type="eggNOG" id="KOG1389">
    <property type="taxonomic scope" value="Eukaryota"/>
</dbReference>
<comment type="caution">
    <text evidence="11">The sequence shown here is derived from an EMBL/GenBank/DDBJ whole genome shotgun (WGS) entry which is preliminary data.</text>
</comment>
<dbReference type="SUPFAM" id="SSF53901">
    <property type="entry name" value="Thiolase-like"/>
    <property type="match status" value="2"/>
</dbReference>
<evidence type="ECO:0000313" key="12">
    <source>
        <dbReference type="Proteomes" id="UP000015100"/>
    </source>
</evidence>
<dbReference type="InterPro" id="IPR002155">
    <property type="entry name" value="Thiolase"/>
</dbReference>
<proteinExistence type="inferred from homology"/>
<feature type="domain" description="Thiolase C-terminal" evidence="10">
    <location>
        <begin position="300"/>
        <end position="419"/>
    </location>
</feature>
<organism evidence="11 12">
    <name type="scientific">Dactylellina haptotyla (strain CBS 200.50)</name>
    <name type="common">Nematode-trapping fungus</name>
    <name type="synonym">Monacrosporium haptotylum</name>
    <dbReference type="NCBI Taxonomy" id="1284197"/>
    <lineage>
        <taxon>Eukaryota</taxon>
        <taxon>Fungi</taxon>
        <taxon>Dikarya</taxon>
        <taxon>Ascomycota</taxon>
        <taxon>Pezizomycotina</taxon>
        <taxon>Orbiliomycetes</taxon>
        <taxon>Orbiliales</taxon>
        <taxon>Orbiliaceae</taxon>
        <taxon>Dactylellina</taxon>
    </lineage>
</organism>
<evidence type="ECO:0000256" key="4">
    <source>
        <dbReference type="ARBA" id="ARBA00022679"/>
    </source>
</evidence>
<sequence>MPLPRGLPAILSKHPTDIIIASALRTPITRSIKGGLAATHPEELLSSVLSATLKRTKVPPSEVKDVLVGAVLQTLGGQKASAAAVKNVGFPSSTTVATVNRQCSSSAYAMTILANALRVNTESGVGGGLDCAIAAGTESMSLDYFPHRGIPWRVADGVGKGSKVQEARDVLMPMGITSENVARELGISREEQDRFAMNSHRKAGEAWEKGWFEDEVVEVSARKVVTEGAGEDTKVVETGWEIIKRDDGLRKGLSMEKLAALKPAFTADGTTTAGNSSQISDGAAAVLLMTRAKAEALGIKPIGKYIHGTVMGVAPRVMGIAPAIAVPELLRLTGVDKSEVDVWELNEAFGSQSVYCIRELGIDPEKVNPMGGAIALGHPLGATGARIVATLLNGLQKTNGRLGVLSMCASTGQGYAGMLVRED</sequence>
<evidence type="ECO:0000259" key="10">
    <source>
        <dbReference type="Pfam" id="PF02803"/>
    </source>
</evidence>
<keyword evidence="12" id="KW-1185">Reference proteome</keyword>
<reference evidence="12" key="2">
    <citation type="submission" date="2013-04" db="EMBL/GenBank/DDBJ databases">
        <title>Genomic mechanisms accounting for the adaptation to parasitism in nematode-trapping fungi.</title>
        <authorList>
            <person name="Ahren D.G."/>
        </authorList>
    </citation>
    <scope>NUCLEOTIDE SEQUENCE [LARGE SCALE GENOMIC DNA]</scope>
    <source>
        <strain evidence="12">CBS 200.50</strain>
    </source>
</reference>
<dbReference type="InterPro" id="IPR016039">
    <property type="entry name" value="Thiolase-like"/>
</dbReference>
<evidence type="ECO:0000259" key="9">
    <source>
        <dbReference type="Pfam" id="PF00108"/>
    </source>
</evidence>
<feature type="active site" description="Acyl-thioester intermediate" evidence="7">
    <location>
        <position position="103"/>
    </location>
</feature>
<keyword evidence="4 8" id="KW-0808">Transferase</keyword>
<dbReference type="GO" id="GO:0005777">
    <property type="term" value="C:peroxisome"/>
    <property type="evidence" value="ECO:0007669"/>
    <property type="project" value="TreeGrafter"/>
</dbReference>
<dbReference type="HOGENOM" id="CLU_031026_1_1_1"/>
<evidence type="ECO:0000256" key="3">
    <source>
        <dbReference type="ARBA" id="ARBA00010982"/>
    </source>
</evidence>
<evidence type="ECO:0000256" key="8">
    <source>
        <dbReference type="RuleBase" id="RU003557"/>
    </source>
</evidence>
<dbReference type="AlphaFoldDB" id="S8BWS9"/>
<dbReference type="PIRSF" id="PIRSF000429">
    <property type="entry name" value="Ac-CoA_Ac_transf"/>
    <property type="match status" value="1"/>
</dbReference>
<name>S8BWS9_DACHA</name>
<gene>
    <name evidence="11" type="ORF">H072_6339</name>
</gene>
<comment type="similarity">
    <text evidence="3 8">Belongs to the thiolase-like superfamily. Thiolase family.</text>
</comment>
<feature type="active site" description="Proton acceptor" evidence="7">
    <location>
        <position position="378"/>
    </location>
</feature>
<dbReference type="EMBL" id="AQGS01000443">
    <property type="protein sequence ID" value="EPS39782.1"/>
    <property type="molecule type" value="Genomic_DNA"/>
</dbReference>
<dbReference type="PANTHER" id="PTHR43853">
    <property type="entry name" value="3-KETOACYL-COA THIOLASE, PEROXISOMAL"/>
    <property type="match status" value="1"/>
</dbReference>
<comment type="pathway">
    <text evidence="2">Lipid metabolism; fatty acid metabolism.</text>
</comment>
<comment type="catalytic activity">
    <reaction evidence="6">
        <text>an acyl-CoA + acetyl-CoA = a 3-oxoacyl-CoA + CoA</text>
        <dbReference type="Rhea" id="RHEA:21564"/>
        <dbReference type="ChEBI" id="CHEBI:57287"/>
        <dbReference type="ChEBI" id="CHEBI:57288"/>
        <dbReference type="ChEBI" id="CHEBI:58342"/>
        <dbReference type="ChEBI" id="CHEBI:90726"/>
        <dbReference type="EC" id="2.3.1.16"/>
    </reaction>
</comment>
<dbReference type="GO" id="GO:0006635">
    <property type="term" value="P:fatty acid beta-oxidation"/>
    <property type="evidence" value="ECO:0007669"/>
    <property type="project" value="TreeGrafter"/>
</dbReference>
<reference evidence="11 12" key="1">
    <citation type="journal article" date="2013" name="PLoS Genet.">
        <title>Genomic mechanisms accounting for the adaptation to parasitism in nematode-trapping fungi.</title>
        <authorList>
            <person name="Meerupati T."/>
            <person name="Andersson K.M."/>
            <person name="Friman E."/>
            <person name="Kumar D."/>
            <person name="Tunlid A."/>
            <person name="Ahren D."/>
        </authorList>
    </citation>
    <scope>NUCLEOTIDE SEQUENCE [LARGE SCALE GENOMIC DNA]</scope>
    <source>
        <strain evidence="11 12">CBS 200.50</strain>
    </source>
</reference>
<dbReference type="InterPro" id="IPR050215">
    <property type="entry name" value="Thiolase-like_sf_Thiolase"/>
</dbReference>
<evidence type="ECO:0000256" key="7">
    <source>
        <dbReference type="PIRSR" id="PIRSR000429-1"/>
    </source>
</evidence>
<evidence type="ECO:0000313" key="11">
    <source>
        <dbReference type="EMBL" id="EPS39782.1"/>
    </source>
</evidence>